<comment type="caution">
    <text evidence="2">The sequence shown here is derived from an EMBL/GenBank/DDBJ whole genome shotgun (WGS) entry which is preliminary data.</text>
</comment>
<proteinExistence type="predicted"/>
<reference evidence="2" key="1">
    <citation type="submission" date="2016-10" db="EMBL/GenBank/DDBJ databases">
        <title>Sequence of Gallionella enrichment culture.</title>
        <authorList>
            <person name="Poehlein A."/>
            <person name="Muehling M."/>
            <person name="Daniel R."/>
        </authorList>
    </citation>
    <scope>NUCLEOTIDE SEQUENCE</scope>
</reference>
<dbReference type="EMBL" id="MLJW01003642">
    <property type="protein sequence ID" value="OIQ71623.1"/>
    <property type="molecule type" value="Genomic_DNA"/>
</dbReference>
<name>A0A1J5PV45_9ZZZZ</name>
<evidence type="ECO:0000256" key="1">
    <source>
        <dbReference type="SAM" id="MobiDB-lite"/>
    </source>
</evidence>
<gene>
    <name evidence="2" type="ORF">GALL_467580</name>
</gene>
<dbReference type="AlphaFoldDB" id="A0A1J5PV45"/>
<protein>
    <submittedName>
        <fullName evidence="2">Uncharacterized protein</fullName>
    </submittedName>
</protein>
<evidence type="ECO:0000313" key="2">
    <source>
        <dbReference type="EMBL" id="OIQ71623.1"/>
    </source>
</evidence>
<sequence>MNVGVALDLGPGEQVLLHAAGQLEGGWVQALRRDRSEIDKLGRRLAGAVDQREADTAQTGVPGLDRRKRQGGGDRGVDGVAALSQDRHADISRQMLRGDHHRMRSRHRPIIGQLDPGCADNADIRQGGGGGFRHSGGCQQRGGDKGEDAQHVGPLLRWGCDDLRADVFAGQRKSRGCAGRICSGEIGRLSWPAEAC</sequence>
<organism evidence="2">
    <name type="scientific">mine drainage metagenome</name>
    <dbReference type="NCBI Taxonomy" id="410659"/>
    <lineage>
        <taxon>unclassified sequences</taxon>
        <taxon>metagenomes</taxon>
        <taxon>ecological metagenomes</taxon>
    </lineage>
</organism>
<accession>A0A1J5PV45</accession>
<feature type="region of interest" description="Disordered" evidence="1">
    <location>
        <begin position="47"/>
        <end position="80"/>
    </location>
</feature>